<dbReference type="PANTHER" id="PTHR37984">
    <property type="entry name" value="PROTEIN CBG26694"/>
    <property type="match status" value="1"/>
</dbReference>
<dbReference type="InterPro" id="IPR001995">
    <property type="entry name" value="Peptidase_A2_cat"/>
</dbReference>
<dbReference type="InterPro" id="IPR041588">
    <property type="entry name" value="Integrase_H2C2"/>
</dbReference>
<evidence type="ECO:0000313" key="8">
    <source>
        <dbReference type="EMBL" id="WAR12558.1"/>
    </source>
</evidence>
<gene>
    <name evidence="8" type="ORF">MAR_026738</name>
</gene>
<dbReference type="SUPFAM" id="SSF50630">
    <property type="entry name" value="Acid proteases"/>
    <property type="match status" value="1"/>
</dbReference>
<dbReference type="EMBL" id="CP111019">
    <property type="protein sequence ID" value="WAR12558.1"/>
    <property type="molecule type" value="Genomic_DNA"/>
</dbReference>
<name>A0ABY7ERH9_MYAAR</name>
<dbReference type="PROSITE" id="PS50175">
    <property type="entry name" value="ASP_PROT_RETROV"/>
    <property type="match status" value="1"/>
</dbReference>
<feature type="region of interest" description="Disordered" evidence="6">
    <location>
        <begin position="78"/>
        <end position="109"/>
    </location>
</feature>
<dbReference type="CDD" id="cd00303">
    <property type="entry name" value="retropepsin_like"/>
    <property type="match status" value="1"/>
</dbReference>
<evidence type="ECO:0000256" key="6">
    <source>
        <dbReference type="SAM" id="MobiDB-lite"/>
    </source>
</evidence>
<protein>
    <submittedName>
        <fullName evidence="8">GIN1-like protein</fullName>
    </submittedName>
</protein>
<keyword evidence="9" id="KW-1185">Reference proteome</keyword>
<dbReference type="InterPro" id="IPR018061">
    <property type="entry name" value="Retropepsins"/>
</dbReference>
<dbReference type="Gene3D" id="2.40.70.10">
    <property type="entry name" value="Acid Proteases"/>
    <property type="match status" value="1"/>
</dbReference>
<dbReference type="Proteomes" id="UP001164746">
    <property type="component" value="Chromosome 8"/>
</dbReference>
<evidence type="ECO:0000313" key="9">
    <source>
        <dbReference type="Proteomes" id="UP001164746"/>
    </source>
</evidence>
<evidence type="ECO:0000256" key="4">
    <source>
        <dbReference type="ARBA" id="ARBA00022759"/>
    </source>
</evidence>
<evidence type="ECO:0000256" key="5">
    <source>
        <dbReference type="ARBA" id="ARBA00022801"/>
    </source>
</evidence>
<sequence length="771" mass="89351">MTILAYPNAHIEFLETIAKDHFINSFKEQEMRLKLREADPTTLSRAEQMATRLEAYKIADKQRYETIPVTAGLRTHDQRNSEGQYPQNCNTNSTRQYPLTNPTTENKVGEENLNTLNNTIEQLTKSLNNFTQQNQNSQPINNQEQVTRTNPRYPDRPNTWQGPPRNNYPRNDYNERDQYQIAITTQIKQQQMFLILPKSQPKQFGKLQQVFLEVQKKTTATHMEQGPNSVRDVSGKSIHEGLFLPIQIQSQNIKALIDTGPNITLLRKNIFDTWPESKKPLIQHGNTARFPEKIEVDVQIGKQKILYPLFLAEIANESIIGRDFMLSHNCDIILSRQVFRMNNEKFFCHTNELHISPCRIAVTEDIKIPPDSEMVITGRTLDTFTLDKSLVKPENGLIPLQIVNFESVPVTLKKDTIIAVLDPLTDSKFKEINIQPVNKHKLKTTTCSPPDHLTELIERSTQNMTESEAKQVTDLLVEYQDVFCSSDEDMGHTDLVEFTIDTGDNKPLASWLEVLANYNFIIEHRAGRVHNNCDALSRRSCKETDYQHCERIERKYQEKCTALVRTITTQPNFQTNEEQELSAVERLENMAEEQMKADILRNVISWVESGNKPEWQDISKKGQNIKHYWHNFDLLEIEHEKLLQKVPNENHVLIRLIVVPESLRKCVFEQLHSSQSAGHLGYKKSYHRIKARFHWYGMSRDIEKSCMTCDTCACRKQPQRKAKGPLQLYQGGQVMERIAIDIKGPYPVSNRQKRYILVVCDYFPNGYKPYH</sequence>
<feature type="domain" description="Peptidase A2" evidence="7">
    <location>
        <begin position="253"/>
        <end position="324"/>
    </location>
</feature>
<feature type="region of interest" description="Disordered" evidence="6">
    <location>
        <begin position="132"/>
        <end position="170"/>
    </location>
</feature>
<feature type="compositionally biased region" description="Polar residues" evidence="6">
    <location>
        <begin position="81"/>
        <end position="106"/>
    </location>
</feature>
<keyword evidence="4" id="KW-0255">Endonuclease</keyword>
<feature type="compositionally biased region" description="Low complexity" evidence="6">
    <location>
        <begin position="132"/>
        <end position="145"/>
    </location>
</feature>
<evidence type="ECO:0000256" key="3">
    <source>
        <dbReference type="ARBA" id="ARBA00022722"/>
    </source>
</evidence>
<reference evidence="8" key="1">
    <citation type="submission" date="2022-11" db="EMBL/GenBank/DDBJ databases">
        <title>Centuries of genome instability and evolution in soft-shell clam transmissible cancer (bioRxiv).</title>
        <authorList>
            <person name="Hart S.F.M."/>
            <person name="Yonemitsu M.A."/>
            <person name="Giersch R.M."/>
            <person name="Beal B.F."/>
            <person name="Arriagada G."/>
            <person name="Davis B.W."/>
            <person name="Ostrander E.A."/>
            <person name="Goff S.P."/>
            <person name="Metzger M.J."/>
        </authorList>
    </citation>
    <scope>NUCLEOTIDE SEQUENCE</scope>
    <source>
        <strain evidence="8">MELC-2E11</strain>
        <tissue evidence="8">Siphon/mantle</tissue>
    </source>
</reference>
<keyword evidence="2" id="KW-0548">Nucleotidyltransferase</keyword>
<keyword evidence="5" id="KW-0378">Hydrolase</keyword>
<dbReference type="Pfam" id="PF00077">
    <property type="entry name" value="RVP"/>
    <property type="match status" value="1"/>
</dbReference>
<evidence type="ECO:0000259" key="7">
    <source>
        <dbReference type="PROSITE" id="PS50175"/>
    </source>
</evidence>
<keyword evidence="3" id="KW-0540">Nuclease</keyword>
<keyword evidence="1" id="KW-0808">Transferase</keyword>
<dbReference type="InterPro" id="IPR021109">
    <property type="entry name" value="Peptidase_aspartic_dom_sf"/>
</dbReference>
<organism evidence="8 9">
    <name type="scientific">Mya arenaria</name>
    <name type="common">Soft-shell clam</name>
    <dbReference type="NCBI Taxonomy" id="6604"/>
    <lineage>
        <taxon>Eukaryota</taxon>
        <taxon>Metazoa</taxon>
        <taxon>Spiralia</taxon>
        <taxon>Lophotrochozoa</taxon>
        <taxon>Mollusca</taxon>
        <taxon>Bivalvia</taxon>
        <taxon>Autobranchia</taxon>
        <taxon>Heteroconchia</taxon>
        <taxon>Euheterodonta</taxon>
        <taxon>Imparidentia</taxon>
        <taxon>Neoheterodontei</taxon>
        <taxon>Myida</taxon>
        <taxon>Myoidea</taxon>
        <taxon>Myidae</taxon>
        <taxon>Mya</taxon>
    </lineage>
</organism>
<evidence type="ECO:0000256" key="2">
    <source>
        <dbReference type="ARBA" id="ARBA00022695"/>
    </source>
</evidence>
<proteinExistence type="predicted"/>
<dbReference type="PANTHER" id="PTHR37984:SF5">
    <property type="entry name" value="PROTEIN NYNRIN-LIKE"/>
    <property type="match status" value="1"/>
</dbReference>
<dbReference type="InterPro" id="IPR050951">
    <property type="entry name" value="Retrovirus_Pol_polyprotein"/>
</dbReference>
<accession>A0ABY7ERH9</accession>
<evidence type="ECO:0000256" key="1">
    <source>
        <dbReference type="ARBA" id="ARBA00022679"/>
    </source>
</evidence>
<dbReference type="Gene3D" id="1.10.340.70">
    <property type="match status" value="1"/>
</dbReference>
<dbReference type="Pfam" id="PF17921">
    <property type="entry name" value="Integrase_H2C2"/>
    <property type="match status" value="1"/>
</dbReference>